<dbReference type="EMBL" id="BEHT01000002">
    <property type="protein sequence ID" value="GBC97801.1"/>
    <property type="molecule type" value="Genomic_DNA"/>
</dbReference>
<name>A0A2H5X9E0_9BACT</name>
<evidence type="ECO:0000313" key="3">
    <source>
        <dbReference type="Proteomes" id="UP000236173"/>
    </source>
</evidence>
<evidence type="ECO:0000313" key="2">
    <source>
        <dbReference type="EMBL" id="GBC97801.1"/>
    </source>
</evidence>
<reference evidence="3" key="1">
    <citation type="submission" date="2017-09" db="EMBL/GenBank/DDBJ databases">
        <title>Metaegenomics of thermophilic ammonia-oxidizing enrichment culture.</title>
        <authorList>
            <person name="Kato S."/>
            <person name="Suzuki K."/>
        </authorList>
    </citation>
    <scope>NUCLEOTIDE SEQUENCE [LARGE SCALE GENOMIC DNA]</scope>
</reference>
<sequence length="288" mass="32612">MRGRWLLWGVTTAALSALVAQPRTAFSVRITERTTLGEVLSALAKRTTARLEMDAATRAFVQRYTFPPHMVGVTVQGATAGEVLAFLFGAGWERTPLPRALRAQFPNRQFARTPMPVVIGGKKLWTCNNRAFDWKWEKPKGAPAGGIIRVWLRVQPDGDLVKREPIDLRPLQDDYALDYLRDRIKDLTGVYFNIDPEWHQNVNYKLLPEYRGMVLPANPEIPLTVRKMRSLFGAALDRPHTLGEWLSIFAAGLNEHAKNRGCVWKWTCSGGDRPVYTLRCYVHTETAP</sequence>
<feature type="chain" id="PRO_5014187225" evidence="1">
    <location>
        <begin position="26"/>
        <end position="288"/>
    </location>
</feature>
<dbReference type="AlphaFoldDB" id="A0A2H5X9E0"/>
<evidence type="ECO:0000256" key="1">
    <source>
        <dbReference type="SAM" id="SignalP"/>
    </source>
</evidence>
<comment type="caution">
    <text evidence="2">The sequence shown here is derived from an EMBL/GenBank/DDBJ whole genome shotgun (WGS) entry which is preliminary data.</text>
</comment>
<feature type="signal peptide" evidence="1">
    <location>
        <begin position="1"/>
        <end position="25"/>
    </location>
</feature>
<proteinExistence type="predicted"/>
<gene>
    <name evidence="2" type="ORF">HRbin17_00292</name>
</gene>
<accession>A0A2H5X9E0</accession>
<dbReference type="Proteomes" id="UP000236173">
    <property type="component" value="Unassembled WGS sequence"/>
</dbReference>
<organism evidence="2 3">
    <name type="scientific">Candidatus Fervidibacter japonicus</name>
    <dbReference type="NCBI Taxonomy" id="2035412"/>
    <lineage>
        <taxon>Bacteria</taxon>
        <taxon>Candidatus Fervidibacterota</taxon>
        <taxon>Candidatus Fervidibacter</taxon>
    </lineage>
</organism>
<keyword evidence="1" id="KW-0732">Signal</keyword>
<protein>
    <submittedName>
        <fullName evidence="2">Uncharacterized protein</fullName>
    </submittedName>
</protein>